<proteinExistence type="inferred from homology"/>
<dbReference type="InterPro" id="IPR014167">
    <property type="entry name" value="Tol-Pal_TolB"/>
</dbReference>
<reference evidence="7 8" key="1">
    <citation type="submission" date="2017-02" db="EMBL/GenBank/DDBJ databases">
        <authorList>
            <person name="Peterson S.W."/>
        </authorList>
    </citation>
    <scope>NUCLEOTIDE SEQUENCE [LARGE SCALE GENOMIC DNA]</scope>
    <source>
        <strain evidence="7 8">3F5N</strain>
    </source>
</reference>
<gene>
    <name evidence="5" type="primary">tolB</name>
    <name evidence="7" type="ORF">FM111_10310</name>
</gene>
<keyword evidence="3 5" id="KW-0732">Signal</keyword>
<dbReference type="SUPFAM" id="SSF82171">
    <property type="entry name" value="DPP6 N-terminal domain-like"/>
    <property type="match status" value="1"/>
</dbReference>
<dbReference type="HAMAP" id="MF_00671">
    <property type="entry name" value="TolB"/>
    <property type="match status" value="1"/>
</dbReference>
<dbReference type="PANTHER" id="PTHR36842">
    <property type="entry name" value="PROTEIN TOLB HOMOLOG"/>
    <property type="match status" value="1"/>
</dbReference>
<evidence type="ECO:0000313" key="8">
    <source>
        <dbReference type="Proteomes" id="UP000195766"/>
    </source>
</evidence>
<dbReference type="GO" id="GO:0051301">
    <property type="term" value="P:cell division"/>
    <property type="evidence" value="ECO:0007669"/>
    <property type="project" value="UniProtKB-UniRule"/>
</dbReference>
<dbReference type="InterPro" id="IPR011042">
    <property type="entry name" value="6-blade_b-propeller_TolB-like"/>
</dbReference>
<comment type="function">
    <text evidence="5">Part of the Tol-Pal system, which plays a role in outer membrane invagination during cell division and is important for maintaining outer membrane integrity.</text>
</comment>
<dbReference type="Pfam" id="PF07676">
    <property type="entry name" value="PD40"/>
    <property type="match status" value="4"/>
</dbReference>
<dbReference type="InterPro" id="IPR011659">
    <property type="entry name" value="WD40"/>
</dbReference>
<organism evidence="7 8">
    <name type="scientific">Brevundimonas diminuta 3F5N</name>
    <dbReference type="NCBI Taxonomy" id="1255603"/>
    <lineage>
        <taxon>Bacteria</taxon>
        <taxon>Pseudomonadati</taxon>
        <taxon>Pseudomonadota</taxon>
        <taxon>Alphaproteobacteria</taxon>
        <taxon>Caulobacterales</taxon>
        <taxon>Caulobacteraceae</taxon>
        <taxon>Brevundimonas</taxon>
    </lineage>
</organism>
<dbReference type="PANTHER" id="PTHR36842:SF1">
    <property type="entry name" value="PROTEIN TOLB"/>
    <property type="match status" value="1"/>
</dbReference>
<evidence type="ECO:0000259" key="6">
    <source>
        <dbReference type="Pfam" id="PF04052"/>
    </source>
</evidence>
<evidence type="ECO:0000256" key="5">
    <source>
        <dbReference type="HAMAP-Rule" id="MF_00671"/>
    </source>
</evidence>
<dbReference type="EMBL" id="FUIE01000053">
    <property type="protein sequence ID" value="SJM64231.1"/>
    <property type="molecule type" value="Genomic_DNA"/>
</dbReference>
<comment type="similarity">
    <text evidence="2 5">Belongs to the TolB family.</text>
</comment>
<dbReference type="GO" id="GO:0042597">
    <property type="term" value="C:periplasmic space"/>
    <property type="evidence" value="ECO:0007669"/>
    <property type="project" value="UniProtKB-SubCell"/>
</dbReference>
<name>A0A1R4G7Q5_BREDI</name>
<accession>A0A1R4G7Q5</accession>
<keyword evidence="5" id="KW-0131">Cell cycle</keyword>
<comment type="subcellular location">
    <subcellularLocation>
        <location evidence="1 5">Periplasm</location>
    </subcellularLocation>
</comment>
<dbReference type="SUPFAM" id="SSF52964">
    <property type="entry name" value="TolB, N-terminal domain"/>
    <property type="match status" value="1"/>
</dbReference>
<comment type="subunit">
    <text evidence="5">The Tol-Pal system is composed of five core proteins: the inner membrane proteins TolA, TolQ and TolR, the periplasmic protein TolB and the outer membrane protein Pal. They form a network linking the inner and outer membranes and the peptidoglycan layer.</text>
</comment>
<dbReference type="AlphaFoldDB" id="A0A1R4G7Q5"/>
<sequence length="486" mass="52376">MKLAIIRRADVKRGGLPDRNDPKDRSMSLNRFLASAAVLAMTAPLALGGSVQAQSTPAVGAPMQDVVVDEGVLRPLQIAVVPFSGQNGSQISGVISGNLKRSGFFDPLNPASFVETGLTLANAPNFPQWTSIGAQAVLYGGVTPRADGRIDVGFRLYDPYRQCQLVSYQFTATSEQWRRIAHKISDVVYQRLTGEAGFFDSRVLFVSESGTQLNKLSRLTIVDQDGYNPVFLTQGDEVIMSPRFSASNPDEVTYVALGKDYSRIYLYNLSTGRRESLGEFDGQVLAPRFSNDGSKMAFSIIRGGNTDVYVMNLRSRQLSRLTTDPGIDTSPSFSPDGNQIVFTSDRSGSARLYTMRADGSGQRPISRGGGSYTAPAWSPRGDLVAFTKQQGGRFHIGVMKSDGTGERILSSSYFEEGPSWAPNGRYIAFARQSPGGDTRLWTVDLSGRVVSQAGYDGRGSDPAWSGLLDAPPVNLGIGQGADSCPA</sequence>
<protein>
    <recommendedName>
        <fullName evidence="5">Tol-Pal system protein TolB</fullName>
    </recommendedName>
</protein>
<evidence type="ECO:0000256" key="2">
    <source>
        <dbReference type="ARBA" id="ARBA00009820"/>
    </source>
</evidence>
<evidence type="ECO:0000256" key="3">
    <source>
        <dbReference type="ARBA" id="ARBA00022729"/>
    </source>
</evidence>
<keyword evidence="5" id="KW-0132">Cell division</keyword>
<dbReference type="InterPro" id="IPR007195">
    <property type="entry name" value="TolB_N"/>
</dbReference>
<keyword evidence="4 5" id="KW-0574">Periplasm</keyword>
<feature type="domain" description="TolB N-terminal" evidence="6">
    <location>
        <begin position="65"/>
        <end position="163"/>
    </location>
</feature>
<dbReference type="Pfam" id="PF04052">
    <property type="entry name" value="TolB_N"/>
    <property type="match status" value="1"/>
</dbReference>
<evidence type="ECO:0000256" key="4">
    <source>
        <dbReference type="ARBA" id="ARBA00022764"/>
    </source>
</evidence>
<dbReference type="Proteomes" id="UP000195766">
    <property type="component" value="Unassembled WGS sequence"/>
</dbReference>
<dbReference type="GO" id="GO:0017038">
    <property type="term" value="P:protein import"/>
    <property type="evidence" value="ECO:0007669"/>
    <property type="project" value="InterPro"/>
</dbReference>
<dbReference type="Gene3D" id="2.120.10.30">
    <property type="entry name" value="TolB, C-terminal domain"/>
    <property type="match status" value="1"/>
</dbReference>
<dbReference type="NCBIfam" id="TIGR02800">
    <property type="entry name" value="propeller_TolB"/>
    <property type="match status" value="1"/>
</dbReference>
<evidence type="ECO:0000313" key="7">
    <source>
        <dbReference type="EMBL" id="SJM64231.1"/>
    </source>
</evidence>
<evidence type="ECO:0000256" key="1">
    <source>
        <dbReference type="ARBA" id="ARBA00004418"/>
    </source>
</evidence>
<dbReference type="Gene3D" id="3.40.50.10070">
    <property type="entry name" value="TolB, N-terminal domain"/>
    <property type="match status" value="1"/>
</dbReference>